<organism evidence="3 4">
    <name type="scientific">Haloarcula terrestris</name>
    <dbReference type="NCBI Taxonomy" id="2950533"/>
    <lineage>
        <taxon>Archaea</taxon>
        <taxon>Methanobacteriati</taxon>
        <taxon>Methanobacteriota</taxon>
        <taxon>Stenosarchaea group</taxon>
        <taxon>Halobacteria</taxon>
        <taxon>Halobacteriales</taxon>
        <taxon>Haloarculaceae</taxon>
        <taxon>Haloarcula</taxon>
    </lineage>
</organism>
<gene>
    <name evidence="3" type="ORF">NDI54_21220</name>
</gene>
<dbReference type="RefSeq" id="WP_310898327.1">
    <property type="nucleotide sequence ID" value="NZ_JAMQOM010000030.1"/>
</dbReference>
<feature type="domain" description="UspA" evidence="2">
    <location>
        <begin position="1"/>
        <end position="138"/>
    </location>
</feature>
<proteinExistence type="inferred from homology"/>
<dbReference type="SUPFAM" id="SSF52402">
    <property type="entry name" value="Adenine nucleotide alpha hydrolases-like"/>
    <property type="match status" value="1"/>
</dbReference>
<dbReference type="PIRSF" id="PIRSF006276">
    <property type="entry name" value="UspA"/>
    <property type="match status" value="1"/>
</dbReference>
<dbReference type="EMBL" id="JAMQOM010000030">
    <property type="protein sequence ID" value="MDS0223851.1"/>
    <property type="molecule type" value="Genomic_DNA"/>
</dbReference>
<evidence type="ECO:0000256" key="1">
    <source>
        <dbReference type="ARBA" id="ARBA00008791"/>
    </source>
</evidence>
<comment type="similarity">
    <text evidence="1">Belongs to the universal stress protein A family.</text>
</comment>
<evidence type="ECO:0000313" key="4">
    <source>
        <dbReference type="Proteomes" id="UP001253439"/>
    </source>
</evidence>
<dbReference type="InterPro" id="IPR006016">
    <property type="entry name" value="UspA"/>
</dbReference>
<dbReference type="InterPro" id="IPR006015">
    <property type="entry name" value="Universal_stress_UspA"/>
</dbReference>
<dbReference type="InterPro" id="IPR014729">
    <property type="entry name" value="Rossmann-like_a/b/a_fold"/>
</dbReference>
<dbReference type="Pfam" id="PF00582">
    <property type="entry name" value="Usp"/>
    <property type="match status" value="1"/>
</dbReference>
<dbReference type="AlphaFoldDB" id="A0AAE4JLA4"/>
<dbReference type="CDD" id="cd00293">
    <property type="entry name" value="USP-like"/>
    <property type="match status" value="1"/>
</dbReference>
<dbReference type="PANTHER" id="PTHR46268:SF6">
    <property type="entry name" value="UNIVERSAL STRESS PROTEIN UP12"/>
    <property type="match status" value="1"/>
</dbReference>
<sequence length="143" mass="15451">MYDRILIATDGSDNAQRATHQALDLARQYGAKLHAVYVIETRTGYDNAIVDPDTVRQNLREDGEKALTAVETEGEPDVSVITSVREGVPHEELLSYIVDQGIDLAVMGAKGRSAFKTILLGSTTEALLRADQVPVLVVNSAGE</sequence>
<evidence type="ECO:0000259" key="2">
    <source>
        <dbReference type="Pfam" id="PF00582"/>
    </source>
</evidence>
<keyword evidence="4" id="KW-1185">Reference proteome</keyword>
<accession>A0AAE4JLA4</accession>
<name>A0AAE4JLA4_9EURY</name>
<protein>
    <submittedName>
        <fullName evidence="3">Universal stress protein</fullName>
    </submittedName>
</protein>
<evidence type="ECO:0000313" key="3">
    <source>
        <dbReference type="EMBL" id="MDS0223851.1"/>
    </source>
</evidence>
<dbReference type="Proteomes" id="UP001253439">
    <property type="component" value="Unassembled WGS sequence"/>
</dbReference>
<dbReference type="PRINTS" id="PR01438">
    <property type="entry name" value="UNVRSLSTRESS"/>
</dbReference>
<comment type="caution">
    <text evidence="3">The sequence shown here is derived from an EMBL/GenBank/DDBJ whole genome shotgun (WGS) entry which is preliminary data.</text>
</comment>
<reference evidence="3 4" key="1">
    <citation type="submission" date="2022-06" db="EMBL/GenBank/DDBJ databases">
        <title>Haloarcula sp. a new haloarchaeum isolate from saline soil.</title>
        <authorList>
            <person name="Strakova D."/>
            <person name="Galisteo C."/>
            <person name="Sanchez-Porro C."/>
            <person name="Ventosa A."/>
        </authorList>
    </citation>
    <scope>NUCLEOTIDE SEQUENCE [LARGE SCALE GENOMIC DNA]</scope>
    <source>
        <strain evidence="3 4">S1AR25-5A</strain>
    </source>
</reference>
<dbReference type="Gene3D" id="3.40.50.620">
    <property type="entry name" value="HUPs"/>
    <property type="match status" value="1"/>
</dbReference>
<dbReference type="PANTHER" id="PTHR46268">
    <property type="entry name" value="STRESS RESPONSE PROTEIN NHAX"/>
    <property type="match status" value="1"/>
</dbReference>